<keyword evidence="3" id="KW-1185">Reference proteome</keyword>
<evidence type="ECO:0000313" key="3">
    <source>
        <dbReference type="Proteomes" id="UP000672097"/>
    </source>
</evidence>
<dbReference type="SMART" id="SM00822">
    <property type="entry name" value="PKS_KR"/>
    <property type="match status" value="1"/>
</dbReference>
<dbReference type="InterPro" id="IPR057326">
    <property type="entry name" value="KR_dom"/>
</dbReference>
<comment type="caution">
    <text evidence="2">The sequence shown here is derived from an EMBL/GenBank/DDBJ whole genome shotgun (WGS) entry which is preliminary data.</text>
</comment>
<gene>
    <name evidence="2" type="ORF">KAK11_04135</name>
</gene>
<name>A0ABS5DTP1_9BURK</name>
<dbReference type="Gene3D" id="3.40.50.720">
    <property type="entry name" value="NAD(P)-binding Rossmann-like Domain"/>
    <property type="match status" value="1"/>
</dbReference>
<protein>
    <submittedName>
        <fullName evidence="2">SDR family NAD(P)-dependent oxidoreductase</fullName>
    </submittedName>
</protein>
<dbReference type="PRINTS" id="PR00081">
    <property type="entry name" value="GDHRDH"/>
</dbReference>
<dbReference type="Proteomes" id="UP000672097">
    <property type="component" value="Unassembled WGS sequence"/>
</dbReference>
<dbReference type="PANTHER" id="PTHR43431:SF7">
    <property type="entry name" value="OXIDOREDUCTASE, SHORT CHAIN DEHYDROGENASE_REDUCTASE FAMILY (AFU_ORTHOLOGUE AFUA_5G14000)"/>
    <property type="match status" value="1"/>
</dbReference>
<dbReference type="PANTHER" id="PTHR43431">
    <property type="entry name" value="OXIDOREDUCTASE, SHORT CHAIN DEHYDROGENASE/REDUCTASE FAMILY (AFU_ORTHOLOGUE AFUA_5G14000)"/>
    <property type="match status" value="1"/>
</dbReference>
<dbReference type="RefSeq" id="WP_210806421.1">
    <property type="nucleotide sequence ID" value="NZ_JAGQDG010000001.1"/>
</dbReference>
<dbReference type="EMBL" id="JAGQDG010000001">
    <property type="protein sequence ID" value="MBQ0934509.1"/>
    <property type="molecule type" value="Genomic_DNA"/>
</dbReference>
<accession>A0ABS5DTP1</accession>
<dbReference type="Pfam" id="PF00106">
    <property type="entry name" value="adh_short"/>
    <property type="match status" value="1"/>
</dbReference>
<sequence length="222" mass="23994">MSQDKTILIAGMAPGLGTALQARFEQGGYCVVGVSRQAPSPWAVDLTDALATHALFQQLDERCPPLAGVIHNAMQFHRQAMLDTTPQTLQSVWQSMVLTAFNTAQAAIPRLQRAGGGSLIFSGASGSLRAGPRFAAFSSAKFALRGLAQALAREHNPDGIHVAHVVIDGLIRSKKTEQRFAPGRSEPLIEPDALAEQYFQLFHQAPSVWSDEVNFRPVLTSH</sequence>
<proteinExistence type="predicted"/>
<feature type="domain" description="Ketoreductase" evidence="1">
    <location>
        <begin position="5"/>
        <end position="174"/>
    </location>
</feature>
<reference evidence="2 3" key="1">
    <citation type="submission" date="2021-04" db="EMBL/GenBank/DDBJ databases">
        <title>The genome sequence of type strain Ideonella paludis KCTC 32238.</title>
        <authorList>
            <person name="Liu Y."/>
        </authorList>
    </citation>
    <scope>NUCLEOTIDE SEQUENCE [LARGE SCALE GENOMIC DNA]</scope>
    <source>
        <strain evidence="2 3">KCTC 32238</strain>
    </source>
</reference>
<evidence type="ECO:0000313" key="2">
    <source>
        <dbReference type="EMBL" id="MBQ0934509.1"/>
    </source>
</evidence>
<dbReference type="InterPro" id="IPR036291">
    <property type="entry name" value="NAD(P)-bd_dom_sf"/>
</dbReference>
<dbReference type="InterPro" id="IPR002347">
    <property type="entry name" value="SDR_fam"/>
</dbReference>
<organism evidence="2 3">
    <name type="scientific">Ideonella paludis</name>
    <dbReference type="NCBI Taxonomy" id="1233411"/>
    <lineage>
        <taxon>Bacteria</taxon>
        <taxon>Pseudomonadati</taxon>
        <taxon>Pseudomonadota</taxon>
        <taxon>Betaproteobacteria</taxon>
        <taxon>Burkholderiales</taxon>
        <taxon>Sphaerotilaceae</taxon>
        <taxon>Ideonella</taxon>
    </lineage>
</organism>
<evidence type="ECO:0000259" key="1">
    <source>
        <dbReference type="SMART" id="SM00822"/>
    </source>
</evidence>
<dbReference type="SUPFAM" id="SSF51735">
    <property type="entry name" value="NAD(P)-binding Rossmann-fold domains"/>
    <property type="match status" value="1"/>
</dbReference>